<evidence type="ECO:0000313" key="3">
    <source>
        <dbReference type="Proteomes" id="UP001642540"/>
    </source>
</evidence>
<feature type="transmembrane region" description="Helical" evidence="1">
    <location>
        <begin position="142"/>
        <end position="164"/>
    </location>
</feature>
<reference evidence="2 3" key="1">
    <citation type="submission" date="2024-08" db="EMBL/GenBank/DDBJ databases">
        <authorList>
            <person name="Cucini C."/>
            <person name="Frati F."/>
        </authorList>
    </citation>
    <scope>NUCLEOTIDE SEQUENCE [LARGE SCALE GENOMIC DNA]</scope>
</reference>
<keyword evidence="1" id="KW-0812">Transmembrane</keyword>
<dbReference type="EMBL" id="CAXLJM020000072">
    <property type="protein sequence ID" value="CAL8127564.1"/>
    <property type="molecule type" value="Genomic_DNA"/>
</dbReference>
<feature type="transmembrane region" description="Helical" evidence="1">
    <location>
        <begin position="113"/>
        <end position="135"/>
    </location>
</feature>
<feature type="transmembrane region" description="Helical" evidence="1">
    <location>
        <begin position="79"/>
        <end position="101"/>
    </location>
</feature>
<comment type="caution">
    <text evidence="2">The sequence shown here is derived from an EMBL/GenBank/DDBJ whole genome shotgun (WGS) entry which is preliminary data.</text>
</comment>
<evidence type="ECO:0000256" key="1">
    <source>
        <dbReference type="SAM" id="Phobius"/>
    </source>
</evidence>
<dbReference type="Proteomes" id="UP001642540">
    <property type="component" value="Unassembled WGS sequence"/>
</dbReference>
<keyword evidence="1" id="KW-1133">Transmembrane helix</keyword>
<proteinExistence type="predicted"/>
<accession>A0ABP1RGG5</accession>
<protein>
    <submittedName>
        <fullName evidence="2">Uncharacterized protein</fullName>
    </submittedName>
</protein>
<keyword evidence="1" id="KW-0472">Membrane</keyword>
<organism evidence="2 3">
    <name type="scientific">Orchesella dallaii</name>
    <dbReference type="NCBI Taxonomy" id="48710"/>
    <lineage>
        <taxon>Eukaryota</taxon>
        <taxon>Metazoa</taxon>
        <taxon>Ecdysozoa</taxon>
        <taxon>Arthropoda</taxon>
        <taxon>Hexapoda</taxon>
        <taxon>Collembola</taxon>
        <taxon>Entomobryomorpha</taxon>
        <taxon>Entomobryoidea</taxon>
        <taxon>Orchesellidae</taxon>
        <taxon>Orchesellinae</taxon>
        <taxon>Orchesella</taxon>
    </lineage>
</organism>
<feature type="transmembrane region" description="Helical" evidence="1">
    <location>
        <begin position="17"/>
        <end position="37"/>
    </location>
</feature>
<keyword evidence="3" id="KW-1185">Reference proteome</keyword>
<sequence>MACKSCCNLSLLTRIRIFGGLTIVLSVVNVILLLLTFGETLQQQRTDFKEFYDPYGNSAQNTNRLVGTRAKLRVSTVHAIRACELLLNLFTIVVCVLQLVHNVKKDCLWITNTFLVIASVLLAFSFTTSNVIYIVGIISGPLYAYHLVLYGVYFCFIFLVFWSFRKVSEGEECGEEGEPIDGYNVGMEGSQISNIDEVTMETRFT</sequence>
<evidence type="ECO:0000313" key="2">
    <source>
        <dbReference type="EMBL" id="CAL8127564.1"/>
    </source>
</evidence>
<gene>
    <name evidence="2" type="ORF">ODALV1_LOCUS21897</name>
</gene>
<name>A0ABP1RGG5_9HEXA</name>